<dbReference type="Pfam" id="PF17917">
    <property type="entry name" value="RT_RNaseH"/>
    <property type="match status" value="1"/>
</dbReference>
<keyword evidence="3" id="KW-0540">Nuclease</keyword>
<dbReference type="CDD" id="cd09274">
    <property type="entry name" value="RNase_HI_RT_Ty3"/>
    <property type="match status" value="1"/>
</dbReference>
<keyword evidence="5" id="KW-0378">Hydrolase</keyword>
<dbReference type="OrthoDB" id="2446696at2759"/>
<gene>
    <name evidence="8" type="ORF">O181_117570</name>
</gene>
<dbReference type="PANTHER" id="PTHR34072">
    <property type="entry name" value="ENZYMATIC POLYPROTEIN-RELATED"/>
    <property type="match status" value="1"/>
</dbReference>
<dbReference type="GO" id="GO:0016787">
    <property type="term" value="F:hydrolase activity"/>
    <property type="evidence" value="ECO:0007669"/>
    <property type="project" value="UniProtKB-KW"/>
</dbReference>
<dbReference type="PANTHER" id="PTHR34072:SF52">
    <property type="entry name" value="RIBONUCLEASE H"/>
    <property type="match status" value="1"/>
</dbReference>
<evidence type="ECO:0000256" key="6">
    <source>
        <dbReference type="ARBA" id="ARBA00022918"/>
    </source>
</evidence>
<dbReference type="InterPro" id="IPR043502">
    <property type="entry name" value="DNA/RNA_pol_sf"/>
</dbReference>
<evidence type="ECO:0000313" key="9">
    <source>
        <dbReference type="Proteomes" id="UP000765509"/>
    </source>
</evidence>
<evidence type="ECO:0000256" key="1">
    <source>
        <dbReference type="ARBA" id="ARBA00022679"/>
    </source>
</evidence>
<dbReference type="AlphaFoldDB" id="A0A9Q3KEM4"/>
<evidence type="ECO:0000256" key="4">
    <source>
        <dbReference type="ARBA" id="ARBA00022759"/>
    </source>
</evidence>
<keyword evidence="4" id="KW-0255">Endonuclease</keyword>
<evidence type="ECO:0000313" key="8">
    <source>
        <dbReference type="EMBL" id="MBW0577855.1"/>
    </source>
</evidence>
<dbReference type="InterPro" id="IPR041373">
    <property type="entry name" value="RT_RNaseH"/>
</dbReference>
<keyword evidence="2" id="KW-0548">Nucleotidyltransferase</keyword>
<name>A0A9Q3KEM4_9BASI</name>
<keyword evidence="6" id="KW-0695">RNA-directed DNA polymerase</keyword>
<keyword evidence="1" id="KW-0808">Transferase</keyword>
<evidence type="ECO:0000259" key="7">
    <source>
        <dbReference type="Pfam" id="PF17917"/>
    </source>
</evidence>
<organism evidence="8 9">
    <name type="scientific">Austropuccinia psidii MF-1</name>
    <dbReference type="NCBI Taxonomy" id="1389203"/>
    <lineage>
        <taxon>Eukaryota</taxon>
        <taxon>Fungi</taxon>
        <taxon>Dikarya</taxon>
        <taxon>Basidiomycota</taxon>
        <taxon>Pucciniomycotina</taxon>
        <taxon>Pucciniomycetes</taxon>
        <taxon>Pucciniales</taxon>
        <taxon>Sphaerophragmiaceae</taxon>
        <taxon>Austropuccinia</taxon>
    </lineage>
</organism>
<dbReference type="GO" id="GO:0003964">
    <property type="term" value="F:RNA-directed DNA polymerase activity"/>
    <property type="evidence" value="ECO:0007669"/>
    <property type="project" value="UniProtKB-KW"/>
</dbReference>
<feature type="domain" description="Reverse transcriptase RNase H-like" evidence="7">
    <location>
        <begin position="45"/>
        <end position="147"/>
    </location>
</feature>
<evidence type="ECO:0000256" key="2">
    <source>
        <dbReference type="ARBA" id="ARBA00022695"/>
    </source>
</evidence>
<reference evidence="8" key="1">
    <citation type="submission" date="2021-03" db="EMBL/GenBank/DDBJ databases">
        <title>Draft genome sequence of rust myrtle Austropuccinia psidii MF-1, a brazilian biotype.</title>
        <authorList>
            <person name="Quecine M.C."/>
            <person name="Pachon D.M.R."/>
            <person name="Bonatelli M.L."/>
            <person name="Correr F.H."/>
            <person name="Franceschini L.M."/>
            <person name="Leite T.F."/>
            <person name="Margarido G.R.A."/>
            <person name="Almeida C.A."/>
            <person name="Ferrarezi J.A."/>
            <person name="Labate C.A."/>
        </authorList>
    </citation>
    <scope>NUCLEOTIDE SEQUENCE</scope>
    <source>
        <strain evidence="8">MF-1</strain>
    </source>
</reference>
<comment type="caution">
    <text evidence="8">The sequence shown here is derived from an EMBL/GenBank/DDBJ whole genome shotgun (WGS) entry which is preliminary data.</text>
</comment>
<accession>A0A9Q3KEM4</accession>
<dbReference type="EMBL" id="AVOT02101539">
    <property type="protein sequence ID" value="MBW0577855.1"/>
    <property type="molecule type" value="Genomic_DNA"/>
</dbReference>
<dbReference type="SUPFAM" id="SSF56672">
    <property type="entry name" value="DNA/RNA polymerases"/>
    <property type="match status" value="1"/>
</dbReference>
<evidence type="ECO:0000256" key="5">
    <source>
        <dbReference type="ARBA" id="ARBA00022801"/>
    </source>
</evidence>
<protein>
    <recommendedName>
        <fullName evidence="7">Reverse transcriptase RNase H-like domain-containing protein</fullName>
    </recommendedName>
</protein>
<evidence type="ECO:0000256" key="3">
    <source>
        <dbReference type="ARBA" id="ARBA00022722"/>
    </source>
</evidence>
<dbReference type="GO" id="GO:0004519">
    <property type="term" value="F:endonuclease activity"/>
    <property type="evidence" value="ECO:0007669"/>
    <property type="project" value="UniProtKB-KW"/>
</dbReference>
<dbReference type="Proteomes" id="UP000765509">
    <property type="component" value="Unassembled WGS sequence"/>
</dbReference>
<sequence length="180" mass="20266">MMISPINFLKKDTCVPLNEEALSQLHRLKEAFTTSPTLSHFNPYLPTLVETNASNYALGALLSQVSDSGKHPIQFNSRTLIPEELHYEIDSKELLGIVLALKCWRAFIISLSSLFEVLTNHLSLQYFMSSKVLTCHQARWAVFLSEFNFSVTYRPGHVATLLDALSHCGNSFCCGINDRQ</sequence>
<proteinExistence type="predicted"/>
<keyword evidence="9" id="KW-1185">Reference proteome</keyword>